<keyword evidence="1" id="KW-0472">Membrane</keyword>
<keyword evidence="1" id="KW-0812">Transmembrane</keyword>
<dbReference type="Gene3D" id="3.30.565.10">
    <property type="entry name" value="Histidine kinase-like ATPase, C-terminal domain"/>
    <property type="match status" value="1"/>
</dbReference>
<evidence type="ECO:0000313" key="3">
    <source>
        <dbReference type="EMBL" id="HHH13033.1"/>
    </source>
</evidence>
<comment type="caution">
    <text evidence="3">The sequence shown here is derived from an EMBL/GenBank/DDBJ whole genome shotgun (WGS) entry which is preliminary data.</text>
</comment>
<dbReference type="EMBL" id="DROM01000140">
    <property type="protein sequence ID" value="HHH13033.1"/>
    <property type="molecule type" value="Genomic_DNA"/>
</dbReference>
<reference evidence="3" key="1">
    <citation type="journal article" date="2020" name="mSystems">
        <title>Genome- and Community-Level Interaction Insights into Carbon Utilization and Element Cycling Functions of Hydrothermarchaeota in Hydrothermal Sediment.</title>
        <authorList>
            <person name="Zhou Z."/>
            <person name="Liu Y."/>
            <person name="Xu W."/>
            <person name="Pan J."/>
            <person name="Luo Z.H."/>
            <person name="Li M."/>
        </authorList>
    </citation>
    <scope>NUCLEOTIDE SEQUENCE [LARGE SCALE GENOMIC DNA]</scope>
    <source>
        <strain evidence="3">HyVt-535</strain>
    </source>
</reference>
<feature type="transmembrane region" description="Helical" evidence="1">
    <location>
        <begin position="117"/>
        <end position="137"/>
    </location>
</feature>
<gene>
    <name evidence="3" type="ORF">ENJ98_02245</name>
</gene>
<dbReference type="InterPro" id="IPR050640">
    <property type="entry name" value="Bact_2-comp_sensor_kinase"/>
</dbReference>
<feature type="domain" description="Signal transduction histidine kinase internal region" evidence="2">
    <location>
        <begin position="153"/>
        <end position="230"/>
    </location>
</feature>
<dbReference type="Pfam" id="PF06580">
    <property type="entry name" value="His_kinase"/>
    <property type="match status" value="1"/>
</dbReference>
<dbReference type="SUPFAM" id="SSF55874">
    <property type="entry name" value="ATPase domain of HSP90 chaperone/DNA topoisomerase II/histidine kinase"/>
    <property type="match status" value="1"/>
</dbReference>
<dbReference type="GO" id="GO:0000155">
    <property type="term" value="F:phosphorelay sensor kinase activity"/>
    <property type="evidence" value="ECO:0007669"/>
    <property type="project" value="InterPro"/>
</dbReference>
<feature type="transmembrane region" description="Helical" evidence="1">
    <location>
        <begin position="48"/>
        <end position="69"/>
    </location>
</feature>
<sequence length="345" mass="38549">MGKGEWKSFLPDFCGVRMVLAVVLGTVVLAMVVALASTEALSELWSRFSLVALYSLWITLVSAAVICLSKRWLGNMSHASAGFAAWIVILLVSLAVVETTVWLLPVELVAGIGHEQLLLRTLGIGGILAALVLRYLYEHYQQRQRELAENRARYLALQARIRPHFLFNSLNTVISLIPRDPGKAQQILHDLSDLFRAGMAAEGRQSTLEEELELTRQYLEVEQLRLGKRLRVQWELQALPMTARMPALLLQPLVENAVYHGVEPSPTGGEVILFGSCREGRLQLSVSNTLPEGERENHRRGNRMALENVRQRLQALFGEAAGLHTGMVDGRYQVRIWMPLQEAGV</sequence>
<evidence type="ECO:0000256" key="1">
    <source>
        <dbReference type="SAM" id="Phobius"/>
    </source>
</evidence>
<dbReference type="InterPro" id="IPR036890">
    <property type="entry name" value="HATPase_C_sf"/>
</dbReference>
<dbReference type="Proteomes" id="UP000886100">
    <property type="component" value="Unassembled WGS sequence"/>
</dbReference>
<dbReference type="PANTHER" id="PTHR34220:SF7">
    <property type="entry name" value="SENSOR HISTIDINE KINASE YPDA"/>
    <property type="match status" value="1"/>
</dbReference>
<dbReference type="AlphaFoldDB" id="A0A7C5IYY6"/>
<protein>
    <submittedName>
        <fullName evidence="3">Sensor histidine kinase</fullName>
    </submittedName>
</protein>
<accession>A0A7C5IYY6</accession>
<keyword evidence="1" id="KW-1133">Transmembrane helix</keyword>
<keyword evidence="3" id="KW-0808">Transferase</keyword>
<feature type="transmembrane region" description="Helical" evidence="1">
    <location>
        <begin position="81"/>
        <end position="105"/>
    </location>
</feature>
<evidence type="ECO:0000259" key="2">
    <source>
        <dbReference type="Pfam" id="PF06580"/>
    </source>
</evidence>
<dbReference type="InterPro" id="IPR010559">
    <property type="entry name" value="Sig_transdc_His_kin_internal"/>
</dbReference>
<proteinExistence type="predicted"/>
<organism evidence="3">
    <name type="scientific">Thiolapillus brandeum</name>
    <dbReference type="NCBI Taxonomy" id="1076588"/>
    <lineage>
        <taxon>Bacteria</taxon>
        <taxon>Pseudomonadati</taxon>
        <taxon>Pseudomonadota</taxon>
        <taxon>Gammaproteobacteria</taxon>
        <taxon>Chromatiales</taxon>
        <taxon>Sedimenticolaceae</taxon>
        <taxon>Thiolapillus</taxon>
    </lineage>
</organism>
<keyword evidence="3" id="KW-0418">Kinase</keyword>
<feature type="transmembrane region" description="Helical" evidence="1">
    <location>
        <begin position="12"/>
        <end position="36"/>
    </location>
</feature>
<dbReference type="PANTHER" id="PTHR34220">
    <property type="entry name" value="SENSOR HISTIDINE KINASE YPDA"/>
    <property type="match status" value="1"/>
</dbReference>
<name>A0A7C5IYY6_9GAMM</name>
<dbReference type="GO" id="GO:0016020">
    <property type="term" value="C:membrane"/>
    <property type="evidence" value="ECO:0007669"/>
    <property type="project" value="InterPro"/>
</dbReference>